<proteinExistence type="predicted"/>
<dbReference type="SUPFAM" id="SSF88697">
    <property type="entry name" value="PUA domain-like"/>
    <property type="match status" value="1"/>
</dbReference>
<dbReference type="KEGG" id="ffu:CLAFUR5_08893"/>
<dbReference type="Proteomes" id="UP000756132">
    <property type="component" value="Chromosome 9"/>
</dbReference>
<dbReference type="InterPro" id="IPR015947">
    <property type="entry name" value="PUA-like_sf"/>
</dbReference>
<evidence type="ECO:0000256" key="1">
    <source>
        <dbReference type="ARBA" id="ARBA00023242"/>
    </source>
</evidence>
<dbReference type="InterPro" id="IPR036987">
    <property type="entry name" value="SRA-YDG_sf"/>
</dbReference>
<keyword evidence="6" id="KW-1185">Reference proteome</keyword>
<dbReference type="PROSITE" id="PS51015">
    <property type="entry name" value="YDG"/>
    <property type="match status" value="1"/>
</dbReference>
<dbReference type="AlphaFoldDB" id="A0A9Q8PG94"/>
<comment type="subcellular location">
    <subcellularLocation>
        <location evidence="2">Nucleus</location>
    </subcellularLocation>
</comment>
<dbReference type="OrthoDB" id="2270193at2759"/>
<dbReference type="GO" id="GO:0005634">
    <property type="term" value="C:nucleus"/>
    <property type="evidence" value="ECO:0007669"/>
    <property type="project" value="UniProtKB-SubCell"/>
</dbReference>
<evidence type="ECO:0000313" key="5">
    <source>
        <dbReference type="EMBL" id="UJO21874.1"/>
    </source>
</evidence>
<feature type="compositionally biased region" description="Polar residues" evidence="3">
    <location>
        <begin position="15"/>
        <end position="24"/>
    </location>
</feature>
<feature type="domain" description="YDG" evidence="4">
    <location>
        <begin position="74"/>
        <end position="227"/>
    </location>
</feature>
<protein>
    <recommendedName>
        <fullName evidence="4">YDG domain-containing protein</fullName>
    </recommendedName>
</protein>
<dbReference type="EMBL" id="CP090171">
    <property type="protein sequence ID" value="UJO21874.1"/>
    <property type="molecule type" value="Genomic_DNA"/>
</dbReference>
<gene>
    <name evidence="5" type="ORF">CLAFUR5_08893</name>
</gene>
<feature type="region of interest" description="Disordered" evidence="3">
    <location>
        <begin position="1"/>
        <end position="31"/>
    </location>
</feature>
<reference evidence="5" key="2">
    <citation type="journal article" date="2022" name="Microb. Genom.">
        <title>A chromosome-scale genome assembly of the tomato pathogen Cladosporium fulvum reveals a compartmentalized genome architecture and the presence of a dispensable chromosome.</title>
        <authorList>
            <person name="Zaccaron A.Z."/>
            <person name="Chen L.H."/>
            <person name="Samaras A."/>
            <person name="Stergiopoulos I."/>
        </authorList>
    </citation>
    <scope>NUCLEOTIDE SEQUENCE</scope>
    <source>
        <strain evidence="5">Race5_Kim</strain>
    </source>
</reference>
<keyword evidence="1 2" id="KW-0539">Nucleus</keyword>
<dbReference type="RefSeq" id="XP_047766240.1">
    <property type="nucleotide sequence ID" value="XM_047908041.1"/>
</dbReference>
<reference evidence="5" key="1">
    <citation type="submission" date="2021-12" db="EMBL/GenBank/DDBJ databases">
        <authorList>
            <person name="Zaccaron A."/>
            <person name="Stergiopoulos I."/>
        </authorList>
    </citation>
    <scope>NUCLEOTIDE SEQUENCE</scope>
    <source>
        <strain evidence="5">Race5_Kim</strain>
    </source>
</reference>
<name>A0A9Q8PG94_PASFU</name>
<evidence type="ECO:0000256" key="3">
    <source>
        <dbReference type="SAM" id="MobiDB-lite"/>
    </source>
</evidence>
<evidence type="ECO:0000256" key="2">
    <source>
        <dbReference type="PROSITE-ProRule" id="PRU00358"/>
    </source>
</evidence>
<feature type="compositionally biased region" description="Low complexity" evidence="3">
    <location>
        <begin position="1"/>
        <end position="14"/>
    </location>
</feature>
<sequence>MDDSNNHNTTTTNNFDLTMANNSSSEDEDLGAAFAKATADKPDSRAATRKKNNVVVPVAAPEADGAKKISAHVYGHNKLIPGQWFASRASASTTWNAHEPTPSNVHPGPEGAFSIIVIYDEHGDLNEDLDGGTTILFASTGASTWKKHRKTLKNDATVALDASIASKKPVPVLRAAPKAKMGGKKSEEVLYPTQGLRYDGLYRVVSAMRGEINLGTNGKYDAYCLKRLPIVDEVVKVKKAENQYAQLELKVSIPRCEQGYGGYVEGPPKPL</sequence>
<dbReference type="InterPro" id="IPR003105">
    <property type="entry name" value="SRA_YDG"/>
</dbReference>
<dbReference type="Pfam" id="PF02182">
    <property type="entry name" value="SAD_SRA"/>
    <property type="match status" value="1"/>
</dbReference>
<accession>A0A9Q8PG94</accession>
<dbReference type="Gene3D" id="2.30.280.10">
    <property type="entry name" value="SRA-YDG"/>
    <property type="match status" value="1"/>
</dbReference>
<evidence type="ECO:0000259" key="4">
    <source>
        <dbReference type="PROSITE" id="PS51015"/>
    </source>
</evidence>
<organism evidence="5 6">
    <name type="scientific">Passalora fulva</name>
    <name type="common">Tomato leaf mold</name>
    <name type="synonym">Cladosporium fulvum</name>
    <dbReference type="NCBI Taxonomy" id="5499"/>
    <lineage>
        <taxon>Eukaryota</taxon>
        <taxon>Fungi</taxon>
        <taxon>Dikarya</taxon>
        <taxon>Ascomycota</taxon>
        <taxon>Pezizomycotina</taxon>
        <taxon>Dothideomycetes</taxon>
        <taxon>Dothideomycetidae</taxon>
        <taxon>Mycosphaerellales</taxon>
        <taxon>Mycosphaerellaceae</taxon>
        <taxon>Fulvia</taxon>
    </lineage>
</organism>
<evidence type="ECO:0000313" key="6">
    <source>
        <dbReference type="Proteomes" id="UP000756132"/>
    </source>
</evidence>
<dbReference type="GeneID" id="71988771"/>